<reference evidence="2 3" key="1">
    <citation type="submission" date="2012-12" db="EMBL/GenBank/DDBJ databases">
        <title>The Genome Sequence of Bacillus cereus VD021.</title>
        <authorList>
            <consortium name="The Broad Institute Genome Sequencing Platform"/>
            <consortium name="The Broad Institute Genome Sequencing Center for Infectious Disease"/>
            <person name="Feldgarden M."/>
            <person name="Van der Auwera G.A."/>
            <person name="Mahillon J."/>
            <person name="Duprez V."/>
            <person name="Timmery S."/>
            <person name="Mattelet C."/>
            <person name="Dierick K."/>
            <person name="Sun M."/>
            <person name="Yu Z."/>
            <person name="Zhu L."/>
            <person name="Hu X."/>
            <person name="Shank E.B."/>
            <person name="Swiecicka I."/>
            <person name="Hansen B.M."/>
            <person name="Andrup L."/>
            <person name="Walker B."/>
            <person name="Young S.K."/>
            <person name="Zeng Q."/>
            <person name="Gargeya S."/>
            <person name="Fitzgerald M."/>
            <person name="Haas B."/>
            <person name="Abouelleil A."/>
            <person name="Alvarado L."/>
            <person name="Arachchi H.M."/>
            <person name="Berlin A.M."/>
            <person name="Chapman S.B."/>
            <person name="Dewar J."/>
            <person name="Goldberg J."/>
            <person name="Griggs A."/>
            <person name="Gujja S."/>
            <person name="Hansen M."/>
            <person name="Howarth C."/>
            <person name="Imamovic A."/>
            <person name="Larimer J."/>
            <person name="McCowan C."/>
            <person name="Murphy C."/>
            <person name="Neiman D."/>
            <person name="Pearson M."/>
            <person name="Priest M."/>
            <person name="Roberts A."/>
            <person name="Saif S."/>
            <person name="Shea T."/>
            <person name="Sisk P."/>
            <person name="Sykes S."/>
            <person name="Wortman J."/>
            <person name="Nusbaum C."/>
            <person name="Birren B."/>
        </authorList>
    </citation>
    <scope>NUCLEOTIDE SEQUENCE [LARGE SCALE GENOMIC DNA]</scope>
    <source>
        <strain evidence="2 3">VD021</strain>
    </source>
</reference>
<accession>R8HBS7</accession>
<proteinExistence type="predicted"/>
<keyword evidence="1" id="KW-0472">Membrane</keyword>
<organism evidence="2 3">
    <name type="scientific">Bacillus cereus VD021</name>
    <dbReference type="NCBI Taxonomy" id="1053224"/>
    <lineage>
        <taxon>Bacteria</taxon>
        <taxon>Bacillati</taxon>
        <taxon>Bacillota</taxon>
        <taxon>Bacilli</taxon>
        <taxon>Bacillales</taxon>
        <taxon>Bacillaceae</taxon>
        <taxon>Bacillus</taxon>
        <taxon>Bacillus cereus group</taxon>
    </lineage>
</organism>
<feature type="transmembrane region" description="Helical" evidence="1">
    <location>
        <begin position="107"/>
        <end position="124"/>
    </location>
</feature>
<feature type="transmembrane region" description="Helical" evidence="1">
    <location>
        <begin position="51"/>
        <end position="69"/>
    </location>
</feature>
<name>R8HBS7_BACCE</name>
<evidence type="ECO:0000256" key="1">
    <source>
        <dbReference type="SAM" id="Phobius"/>
    </source>
</evidence>
<dbReference type="Proteomes" id="UP000014040">
    <property type="component" value="Unassembled WGS sequence"/>
</dbReference>
<protein>
    <submittedName>
        <fullName evidence="2">Uncharacterized protein</fullName>
    </submittedName>
</protein>
<dbReference type="HOGENOM" id="CLU_157935_0_0_9"/>
<dbReference type="EMBL" id="AHES01000055">
    <property type="protein sequence ID" value="EOO70320.1"/>
    <property type="molecule type" value="Genomic_DNA"/>
</dbReference>
<evidence type="ECO:0000313" key="2">
    <source>
        <dbReference type="EMBL" id="EOO70320.1"/>
    </source>
</evidence>
<keyword evidence="1" id="KW-1133">Transmembrane helix</keyword>
<dbReference type="PATRIC" id="fig|1053224.3.peg.4806"/>
<feature type="transmembrane region" description="Helical" evidence="1">
    <location>
        <begin position="21"/>
        <end position="39"/>
    </location>
</feature>
<keyword evidence="1" id="KW-0812">Transmembrane</keyword>
<evidence type="ECO:0000313" key="3">
    <source>
        <dbReference type="Proteomes" id="UP000014040"/>
    </source>
</evidence>
<comment type="caution">
    <text evidence="2">The sequence shown here is derived from an EMBL/GenBank/DDBJ whole genome shotgun (WGS) entry which is preliminary data.</text>
</comment>
<dbReference type="AlphaFoldDB" id="R8HBS7"/>
<sequence>MKFTSRWAVLGVSYLKDRFKELYLCSFAIIAMGFFEIFFDYTAANFSEGFYWGNLKILTGVMLLIFALVSQTKYKSNHKQLEKELSKEYDERDDLIEGKVAQFTMRILMIIIILMMFISKWVIIPTNTELFLIIICWLITKMLAKKYYNYFL</sequence>
<gene>
    <name evidence="2" type="ORF">IIC_04762</name>
</gene>